<feature type="domain" description="PurM-like C-terminal" evidence="3">
    <location>
        <begin position="196"/>
        <end position="299"/>
    </location>
</feature>
<evidence type="ECO:0000256" key="1">
    <source>
        <dbReference type="ARBA" id="ARBA00022977"/>
    </source>
</evidence>
<dbReference type="InterPro" id="IPR016188">
    <property type="entry name" value="PurM-like_N"/>
</dbReference>
<dbReference type="InterPro" id="IPR036676">
    <property type="entry name" value="PurM-like_C_sf"/>
</dbReference>
<sequence length="330" mass="34924">MNEQQTTLRLLAQRLADSAGLRGKEDIQPVVRALGIGDGDAIRVGDDTAAIKVDGGWNLLACEAMLPAFIEQMPWFAGFSSLWVNVSDIQAMGGRATAVVDALWAQDAGQATLVLDGLRAASALTGVPVVGGHANLQSPHLALSVSVLGFAKQLLTSFDAQAGDQLVAAIDLRGKQHAPWPFWDAASDAPMERIRADLELMPTLAESGLCVAAKDISQGGIIGTCALFAESSRVGMTLDIDAIQKPANYPLEQWLCTFPSFGYLMAVPPKNVDALKDHFIARGISAQAIGSIDNTQTLAIRQAAQREVVRDLSRHPLTGCASSARQTLSA</sequence>
<name>A0A2Z2NRA6_9GAMM</name>
<evidence type="ECO:0000313" key="5">
    <source>
        <dbReference type="Proteomes" id="UP000250079"/>
    </source>
</evidence>
<evidence type="ECO:0000313" key="4">
    <source>
        <dbReference type="EMBL" id="ASJ73769.1"/>
    </source>
</evidence>
<dbReference type="EMBL" id="CP018632">
    <property type="protein sequence ID" value="ASJ73769.1"/>
    <property type="molecule type" value="Genomic_DNA"/>
</dbReference>
<dbReference type="CDD" id="cd02192">
    <property type="entry name" value="PurM-like3"/>
    <property type="match status" value="1"/>
</dbReference>
<dbReference type="PANTHER" id="PTHR30270:SF0">
    <property type="entry name" value="THIAMINE-MONOPHOSPHATE KINASE"/>
    <property type="match status" value="1"/>
</dbReference>
<dbReference type="InterPro" id="IPR024030">
    <property type="entry name" value="AIR_synthase-rel_sll0787"/>
</dbReference>
<dbReference type="InterPro" id="IPR010918">
    <property type="entry name" value="PurM-like_C_dom"/>
</dbReference>
<feature type="domain" description="PurM-like N-terminal" evidence="2">
    <location>
        <begin position="45"/>
        <end position="150"/>
    </location>
</feature>
<dbReference type="Pfam" id="PF00586">
    <property type="entry name" value="AIRS"/>
    <property type="match status" value="1"/>
</dbReference>
<dbReference type="KEGG" id="gai:IMCC3135_18450"/>
<dbReference type="PIRSF" id="PIRSF036540">
    <property type="entry name" value="UCP036540_AIR"/>
    <property type="match status" value="1"/>
</dbReference>
<dbReference type="Proteomes" id="UP000250079">
    <property type="component" value="Chromosome"/>
</dbReference>
<protein>
    <submittedName>
        <fullName evidence="4">Thiamine-monophosphate kinase</fullName>
        <ecNumber evidence="4">2.7.4.16</ecNumber>
    </submittedName>
</protein>
<keyword evidence="4" id="KW-0808">Transferase</keyword>
<dbReference type="InterPro" id="IPR006283">
    <property type="entry name" value="ThiL-like"/>
</dbReference>
<dbReference type="SUPFAM" id="SSF56042">
    <property type="entry name" value="PurM C-terminal domain-like"/>
    <property type="match status" value="1"/>
</dbReference>
<dbReference type="GO" id="GO:0009030">
    <property type="term" value="F:thiamine-phosphate kinase activity"/>
    <property type="evidence" value="ECO:0007669"/>
    <property type="project" value="UniProtKB-EC"/>
</dbReference>
<keyword evidence="5" id="KW-1185">Reference proteome</keyword>
<dbReference type="OrthoDB" id="9767928at2"/>
<dbReference type="AlphaFoldDB" id="A0A2Z2NRA6"/>
<dbReference type="Gene3D" id="3.30.1330.10">
    <property type="entry name" value="PurM-like, N-terminal domain"/>
    <property type="match status" value="1"/>
</dbReference>
<evidence type="ECO:0000259" key="3">
    <source>
        <dbReference type="Pfam" id="PF02769"/>
    </source>
</evidence>
<dbReference type="GO" id="GO:0009228">
    <property type="term" value="P:thiamine biosynthetic process"/>
    <property type="evidence" value="ECO:0007669"/>
    <property type="project" value="UniProtKB-KW"/>
</dbReference>
<dbReference type="Pfam" id="PF02769">
    <property type="entry name" value="AIRS_C"/>
    <property type="match status" value="1"/>
</dbReference>
<dbReference type="InterPro" id="IPR011413">
    <property type="entry name" value="UCP036540_AIR"/>
</dbReference>
<dbReference type="Gene3D" id="3.90.650.10">
    <property type="entry name" value="PurM-like C-terminal domain"/>
    <property type="match status" value="1"/>
</dbReference>
<dbReference type="PANTHER" id="PTHR30270">
    <property type="entry name" value="THIAMINE-MONOPHOSPHATE KINASE"/>
    <property type="match status" value="1"/>
</dbReference>
<keyword evidence="4" id="KW-0418">Kinase</keyword>
<accession>A0A2Z2NRA6</accession>
<evidence type="ECO:0000259" key="2">
    <source>
        <dbReference type="Pfam" id="PF00586"/>
    </source>
</evidence>
<proteinExistence type="predicted"/>
<dbReference type="RefSeq" id="WP_088918904.1">
    <property type="nucleotide sequence ID" value="NZ_CP018632.1"/>
</dbReference>
<dbReference type="InterPro" id="IPR036921">
    <property type="entry name" value="PurM-like_N_sf"/>
</dbReference>
<organism evidence="4 5">
    <name type="scientific">Granulosicoccus antarcticus IMCC3135</name>
    <dbReference type="NCBI Taxonomy" id="1192854"/>
    <lineage>
        <taxon>Bacteria</taxon>
        <taxon>Pseudomonadati</taxon>
        <taxon>Pseudomonadota</taxon>
        <taxon>Gammaproteobacteria</taxon>
        <taxon>Chromatiales</taxon>
        <taxon>Granulosicoccaceae</taxon>
        <taxon>Granulosicoccus</taxon>
    </lineage>
</organism>
<gene>
    <name evidence="4" type="primary">thiL</name>
    <name evidence="4" type="ORF">IMCC3135_18450</name>
</gene>
<dbReference type="SUPFAM" id="SSF55326">
    <property type="entry name" value="PurM N-terminal domain-like"/>
    <property type="match status" value="1"/>
</dbReference>
<dbReference type="NCBIfam" id="TIGR04049">
    <property type="entry name" value="AIR_rel_sll0787"/>
    <property type="match status" value="1"/>
</dbReference>
<dbReference type="EC" id="2.7.4.16" evidence="4"/>
<keyword evidence="1" id="KW-0784">Thiamine biosynthesis</keyword>
<reference evidence="4 5" key="1">
    <citation type="submission" date="2016-12" db="EMBL/GenBank/DDBJ databases">
        <authorList>
            <person name="Song W.-J."/>
            <person name="Kurnit D.M."/>
        </authorList>
    </citation>
    <scope>NUCLEOTIDE SEQUENCE [LARGE SCALE GENOMIC DNA]</scope>
    <source>
        <strain evidence="4 5">IMCC3135</strain>
    </source>
</reference>